<keyword evidence="3" id="KW-1188">Viral release from host cell</keyword>
<gene>
    <name evidence="6" type="primary">orf19</name>
</gene>
<evidence type="ECO:0000256" key="1">
    <source>
        <dbReference type="ARBA" id="ARBA00022561"/>
    </source>
</evidence>
<evidence type="ECO:0000256" key="4">
    <source>
        <dbReference type="ARBA" id="ARBA00022844"/>
    </source>
</evidence>
<evidence type="ECO:0000256" key="3">
    <source>
        <dbReference type="ARBA" id="ARBA00022612"/>
    </source>
</evidence>
<keyword evidence="2" id="KW-1048">Host nucleus</keyword>
<organismHost>
    <name type="scientific">Saimiri sciureus</name>
    <name type="common">Common squirrel monkey</name>
    <dbReference type="NCBI Taxonomy" id="9521"/>
</organismHost>
<dbReference type="GO" id="GO:0019028">
    <property type="term" value="C:viral capsid"/>
    <property type="evidence" value="ECO:0007669"/>
    <property type="project" value="UniProtKB-KW"/>
</dbReference>
<dbReference type="Pfam" id="PF01499">
    <property type="entry name" value="Herpes_UL25"/>
    <property type="match status" value="1"/>
</dbReference>
<organism evidence="6">
    <name type="scientific">Saimiriine herpesvirus 2</name>
    <name type="common">SaHV-2</name>
    <name type="synonym">Herpesvirus saimiri</name>
    <dbReference type="NCBI Taxonomy" id="10381"/>
    <lineage>
        <taxon>Viruses</taxon>
        <taxon>Duplodnaviria</taxon>
        <taxon>Heunggongvirae</taxon>
        <taxon>Peploviricota</taxon>
        <taxon>Herviviricetes</taxon>
        <taxon>Herpesvirales</taxon>
        <taxon>Orthoherpesviridae</taxon>
        <taxon>Gammaherpesvirinae</taxon>
        <taxon>Rhadinovirus</taxon>
        <taxon>Rhadinovirus saimiriinegamma2</taxon>
    </lineage>
</organism>
<evidence type="ECO:0000256" key="2">
    <source>
        <dbReference type="ARBA" id="ARBA00022562"/>
    </source>
</evidence>
<dbReference type="InterPro" id="IPR002493">
    <property type="entry name" value="Herpes_UL25"/>
</dbReference>
<dbReference type="GO" id="GO:0019072">
    <property type="term" value="P:viral genome packaging"/>
    <property type="evidence" value="ECO:0007669"/>
    <property type="project" value="InterPro"/>
</dbReference>
<dbReference type="EMBL" id="Y13183">
    <property type="protein sequence ID" value="CAA73633.1"/>
    <property type="molecule type" value="Genomic_DNA"/>
</dbReference>
<keyword evidence="1" id="KW-0167">Capsid protein</keyword>
<proteinExistence type="inferred from homology"/>
<protein>
    <submittedName>
        <fullName evidence="6">Virion protein</fullName>
    </submittedName>
</protein>
<evidence type="ECO:0000256" key="5">
    <source>
        <dbReference type="ARBA" id="ARBA00023219"/>
    </source>
</evidence>
<reference evidence="6" key="1">
    <citation type="journal article" date="1997" name="J. Virol.">
        <title>The superantigen-homologous viral immediate-early gene ie14/vsag in herpesvirus saimiri-transformed human T cells.</title>
        <authorList>
            <person name="Knappe A."/>
            <person name="Hiller C."/>
            <person name="Thurau M."/>
            <person name="Wittmann S."/>
            <person name="Hofmann H."/>
            <person name="Fleckenstein B."/>
            <person name="Fickenscher H."/>
        </authorList>
    </citation>
    <scope>NUCLEOTIDE SEQUENCE</scope>
    <source>
        <strain evidence="6">C-488</strain>
    </source>
</reference>
<dbReference type="HAMAP" id="MF_04025">
    <property type="entry name" value="HSV_CVC2"/>
    <property type="match status" value="1"/>
</dbReference>
<sequence>MWKLEKKYILHQNPSVFLNGTAFWTPHPQNILHIDRNSLRETKRNASLYRTRLLNLETDQIKKAMINYELDKLMQDHVKRSSIITRDLEIIENMVEKFQDSPQLLPSSPKLLSPTTQSQPTNVKANVYTITVAPGDPGFTVESNFKIELVSSLYTNQQQWLPSYGPWYSSLTDIAMQRRVFPKELRGTLNYQNSTSLKLMHAVLTTISSATDDFYADVRHISDTSSALVILNAYFCLKTSAPIPVTYEELLNNLEAKLGMFVFDLKNHTGGNGFSFSPQVNEATSSIAPPNKDTKYSQIFFSSHKIYSLLEASGLLSTKGHEINPKTDVIYTITTEIFGEDIPPMSSFQWNLRVGIVAIEVFVITYLLLETSQISIHSTHRRLNLSTLLGSKFKKSSTGLLNQIVYKKGQVFSFLNKNYIVPTLTHNKNVPTSFLFPGVTLIALESLATTAVDKPFINLTGNRFQDIFEIINQKFTFKDPVSLMAAQTALRFKVEHGLSNILTNLSPTTFATEIIRRQFGGEDDYDTLYFIVLGCLPIAWAAV</sequence>
<accession>O40639</accession>
<name>O40639_SHV2</name>
<keyword evidence="5" id="KW-0231">Viral genome packaging</keyword>
<keyword evidence="4" id="KW-0946">Virion</keyword>
<evidence type="ECO:0000313" key="6">
    <source>
        <dbReference type="EMBL" id="CAA73633.1"/>
    </source>
</evidence>